<sequence>MRTNAYAVLVDFGSTYTKVVVADLRQGDIVLTWREPSTVATDATVALTRCFAKCRDTIGGAAFEAARKLASSSAAGGLRMGVVGLSRSLSTTAGRNAAFGAGAKILGTFCGHLTKEDVAALSSLPLEIVLFCGGYDGGGVRTLRHNAEMLASSRLHIPFVYAGNTAAAADVRSIFGAAHKEIFVSHNITPCVGGMNSAPVAAVIRDLFLHRIINMKGLEKVVPLLDRVVMPTPAAVLAAGKLLAQGTNAVPGMGPLMIVDIGGATTDIHSFIQQEACQGARIVGAPEEFARRTVEGDLGMRESSGSLRQEMGPGVLEADAGVSVEETNTILARWERERASLAESPAERRIDDALARGAVRISARRHAGRVERVLAAGVERIQRGKNIQGVTRIIGTGGVLVSHAAPGGLLAGACRTPDETDVLLPEQAEYLVDSEYAFYAAGLLSTEYEDTALRLMHRSLRSAEHGECC</sequence>
<dbReference type="Proteomes" id="UP000186323">
    <property type="component" value="Chromosome I"/>
</dbReference>
<evidence type="ECO:0000313" key="2">
    <source>
        <dbReference type="Proteomes" id="UP000186323"/>
    </source>
</evidence>
<gene>
    <name evidence="1" type="ORF">DESPIGER_0676</name>
</gene>
<name>A0A1K1LCX8_9BACT</name>
<reference evidence="2" key="1">
    <citation type="submission" date="2016-10" db="EMBL/GenBank/DDBJ databases">
        <authorList>
            <person name="Wegmann U."/>
        </authorList>
    </citation>
    <scope>NUCLEOTIDE SEQUENCE [LARGE SCALE GENOMIC DNA]</scope>
</reference>
<dbReference type="InterPro" id="IPR043129">
    <property type="entry name" value="ATPase_NBD"/>
</dbReference>
<dbReference type="KEGG" id="dpg:DESPIGER_0676"/>
<dbReference type="Pfam" id="PF13941">
    <property type="entry name" value="MutL"/>
    <property type="match status" value="1"/>
</dbReference>
<dbReference type="RefSeq" id="WP_072333089.1">
    <property type="nucleotide sequence ID" value="NZ_LT630450.1"/>
</dbReference>
<keyword evidence="2" id="KW-1185">Reference proteome</keyword>
<accession>A0A1K1LCX8</accession>
<dbReference type="NCBIfam" id="TIGR01319">
    <property type="entry name" value="glmL_fam"/>
    <property type="match status" value="1"/>
</dbReference>
<organism evidence="1 2">
    <name type="scientific">Desulfovibrio piger</name>
    <dbReference type="NCBI Taxonomy" id="901"/>
    <lineage>
        <taxon>Bacteria</taxon>
        <taxon>Pseudomonadati</taxon>
        <taxon>Thermodesulfobacteriota</taxon>
        <taxon>Desulfovibrionia</taxon>
        <taxon>Desulfovibrionales</taxon>
        <taxon>Desulfovibrionaceae</taxon>
        <taxon>Desulfovibrio</taxon>
    </lineage>
</organism>
<proteinExistence type="predicted"/>
<evidence type="ECO:0000313" key="1">
    <source>
        <dbReference type="EMBL" id="SFV72560.1"/>
    </source>
</evidence>
<dbReference type="SUPFAM" id="SSF53067">
    <property type="entry name" value="Actin-like ATPase domain"/>
    <property type="match status" value="1"/>
</dbReference>
<dbReference type="AlphaFoldDB" id="A0A1K1LCX8"/>
<dbReference type="EMBL" id="LT630450">
    <property type="protein sequence ID" value="SFV72560.1"/>
    <property type="molecule type" value="Genomic_DNA"/>
</dbReference>
<protein>
    <submittedName>
        <fullName evidence="1">Glutamate mutase, mutL</fullName>
    </submittedName>
</protein>
<dbReference type="PIRSF" id="PIRSF004729">
    <property type="entry name" value="MutL"/>
    <property type="match status" value="1"/>
</dbReference>
<dbReference type="InterPro" id="IPR006230">
    <property type="entry name" value="MutL"/>
</dbReference>